<proteinExistence type="predicted"/>
<accession>A0A5M9JGL6</accession>
<keyword evidence="1" id="KW-0732">Signal</keyword>
<name>A0A5M9JGL6_MONFR</name>
<organism evidence="2 3">
    <name type="scientific">Monilinia fructicola</name>
    <name type="common">Brown rot fungus</name>
    <name type="synonym">Ciboria fructicola</name>
    <dbReference type="NCBI Taxonomy" id="38448"/>
    <lineage>
        <taxon>Eukaryota</taxon>
        <taxon>Fungi</taxon>
        <taxon>Dikarya</taxon>
        <taxon>Ascomycota</taxon>
        <taxon>Pezizomycotina</taxon>
        <taxon>Leotiomycetes</taxon>
        <taxon>Helotiales</taxon>
        <taxon>Sclerotiniaceae</taxon>
        <taxon>Monilinia</taxon>
    </lineage>
</organism>
<feature type="signal peptide" evidence="1">
    <location>
        <begin position="1"/>
        <end position="19"/>
    </location>
</feature>
<evidence type="ECO:0000313" key="2">
    <source>
        <dbReference type="EMBL" id="KAA8567897.1"/>
    </source>
</evidence>
<feature type="chain" id="PRO_5024381949" evidence="1">
    <location>
        <begin position="20"/>
        <end position="138"/>
    </location>
</feature>
<evidence type="ECO:0000256" key="1">
    <source>
        <dbReference type="SAM" id="SignalP"/>
    </source>
</evidence>
<evidence type="ECO:0000313" key="3">
    <source>
        <dbReference type="Proteomes" id="UP000322873"/>
    </source>
</evidence>
<comment type="caution">
    <text evidence="2">The sequence shown here is derived from an EMBL/GenBank/DDBJ whole genome shotgun (WGS) entry which is preliminary data.</text>
</comment>
<dbReference type="EMBL" id="VICG01000010">
    <property type="protein sequence ID" value="KAA8567897.1"/>
    <property type="molecule type" value="Genomic_DNA"/>
</dbReference>
<gene>
    <name evidence="2" type="ORF">EYC84_008343</name>
</gene>
<protein>
    <submittedName>
        <fullName evidence="2">Uncharacterized protein</fullName>
    </submittedName>
</protein>
<keyword evidence="3" id="KW-1185">Reference proteome</keyword>
<reference evidence="2 3" key="1">
    <citation type="submission" date="2019-06" db="EMBL/GenBank/DDBJ databases">
        <title>Genome Sequence of the Brown Rot Fungal Pathogen Monilinia fructicola.</title>
        <authorList>
            <person name="De Miccolis Angelini R.M."/>
            <person name="Landi L."/>
            <person name="Abate D."/>
            <person name="Pollastro S."/>
            <person name="Romanazzi G."/>
            <person name="Faretra F."/>
        </authorList>
    </citation>
    <scope>NUCLEOTIDE SEQUENCE [LARGE SCALE GENOMIC DNA]</scope>
    <source>
        <strain evidence="2 3">Mfrc123</strain>
    </source>
</reference>
<dbReference type="Proteomes" id="UP000322873">
    <property type="component" value="Unassembled WGS sequence"/>
</dbReference>
<sequence length="138" mass="15953">MKWCVWLLLDFIPLPLPLPYPYCYVYVFYTSNNPIIHQSQSPSLLRKYPSRDISFISHAVFNMAPVTPPSIPFPNQIQNYKNPTIHEFQLLKIHVFCFWLCNQTNPGGLLPHAHPLPLDPPSIIQPGMKLYPNVPDIE</sequence>
<dbReference type="AlphaFoldDB" id="A0A5M9JGL6"/>